<proteinExistence type="predicted"/>
<keyword evidence="2" id="KW-1185">Reference proteome</keyword>
<sequence length="109" mass="11863">MSGTTVDPSASAQEGAPGICRSWAMTAAQAERFFLLSERIDARRYHHDFDTAPCMISGVLGSDGRAWKFSINGAAKAVLRNGNDTHYVGCMASECSELVMWEYTPPDVD</sequence>
<name>A0ABP7M7U9_9GAMM</name>
<reference evidence="2" key="1">
    <citation type="journal article" date="2019" name="Int. J. Syst. Evol. Microbiol.">
        <title>The Global Catalogue of Microorganisms (GCM) 10K type strain sequencing project: providing services to taxonomists for standard genome sequencing and annotation.</title>
        <authorList>
            <consortium name="The Broad Institute Genomics Platform"/>
            <consortium name="The Broad Institute Genome Sequencing Center for Infectious Disease"/>
            <person name="Wu L."/>
            <person name="Ma J."/>
        </authorList>
    </citation>
    <scope>NUCLEOTIDE SEQUENCE [LARGE SCALE GENOMIC DNA]</scope>
    <source>
        <strain evidence="2">JCM 16916</strain>
    </source>
</reference>
<evidence type="ECO:0000313" key="1">
    <source>
        <dbReference type="EMBL" id="GAA3914457.1"/>
    </source>
</evidence>
<gene>
    <name evidence="1" type="ORF">GCM10022229_04330</name>
</gene>
<organism evidence="1 2">
    <name type="scientific">Luteimonas lutimaris</name>
    <dbReference type="NCBI Taxonomy" id="698645"/>
    <lineage>
        <taxon>Bacteria</taxon>
        <taxon>Pseudomonadati</taxon>
        <taxon>Pseudomonadota</taxon>
        <taxon>Gammaproteobacteria</taxon>
        <taxon>Lysobacterales</taxon>
        <taxon>Lysobacteraceae</taxon>
        <taxon>Luteimonas</taxon>
    </lineage>
</organism>
<dbReference type="Proteomes" id="UP001501727">
    <property type="component" value="Unassembled WGS sequence"/>
</dbReference>
<dbReference type="RefSeq" id="WP_344758297.1">
    <property type="nucleotide sequence ID" value="NZ_BAAAZU010000003.1"/>
</dbReference>
<accession>A0ABP7M7U9</accession>
<evidence type="ECO:0000313" key="2">
    <source>
        <dbReference type="Proteomes" id="UP001501727"/>
    </source>
</evidence>
<protein>
    <submittedName>
        <fullName evidence="1">Uncharacterized protein</fullName>
    </submittedName>
</protein>
<comment type="caution">
    <text evidence="1">The sequence shown here is derived from an EMBL/GenBank/DDBJ whole genome shotgun (WGS) entry which is preliminary data.</text>
</comment>
<dbReference type="EMBL" id="BAAAZU010000003">
    <property type="protein sequence ID" value="GAA3914457.1"/>
    <property type="molecule type" value="Genomic_DNA"/>
</dbReference>